<organism evidence="3 4">
    <name type="scientific">Pelomonas nitida</name>
    <dbReference type="NCBI Taxonomy" id="3299027"/>
    <lineage>
        <taxon>Bacteria</taxon>
        <taxon>Pseudomonadati</taxon>
        <taxon>Pseudomonadota</taxon>
        <taxon>Betaproteobacteria</taxon>
        <taxon>Burkholderiales</taxon>
        <taxon>Sphaerotilaceae</taxon>
        <taxon>Roseateles</taxon>
    </lineage>
</organism>
<dbReference type="Proteomes" id="UP001606305">
    <property type="component" value="Unassembled WGS sequence"/>
</dbReference>
<accession>A0ABW7GAJ2</accession>
<proteinExistence type="predicted"/>
<dbReference type="Pfam" id="PF14258">
    <property type="entry name" value="DUF4350"/>
    <property type="match status" value="1"/>
</dbReference>
<evidence type="ECO:0000259" key="2">
    <source>
        <dbReference type="Pfam" id="PF14258"/>
    </source>
</evidence>
<comment type="caution">
    <text evidence="3">The sequence shown here is derived from an EMBL/GenBank/DDBJ whole genome shotgun (WGS) entry which is preliminary data.</text>
</comment>
<gene>
    <name evidence="3" type="ORF">ACG00X_19015</name>
</gene>
<evidence type="ECO:0000313" key="3">
    <source>
        <dbReference type="EMBL" id="MFG6458933.1"/>
    </source>
</evidence>
<sequence>MRREVLIWLLAGLGLALGGWWLALNTEWVEESRPRAAIGEALDNPLYAAERLLRQLRMTVEHRESLEVLPPRGARLVLMSADWQLRPALGEQLQRWVRQGGHLVLMRGADWADSPLAAWVPVDDEEPDEGARRSPRPPKRSETDIRMPLVSSPPLWGDTGTLLACNALPLHRTLAPQAGHAPSWQLTGTQPTRITQALRLPLGQGSVTVLSAQAHLFHNPSVLRCDHALLLAAAVQAEPGATAWFYVQEKRESLLSWLWRQGLVAIVAGALALAAALWRASVRFGPWLAPAPRLRRSISEQVRGLGAYLLRSGHEALLGAQQRALEDAAARRLPKYRQLPVPERARVIAAAADLPADELLAALSTRFCTRVQLLRYLPLLETARRRLLRPSDERRTP</sequence>
<feature type="region of interest" description="Disordered" evidence="1">
    <location>
        <begin position="120"/>
        <end position="150"/>
    </location>
</feature>
<dbReference type="EMBL" id="JBIGIA010000016">
    <property type="protein sequence ID" value="MFG6458933.1"/>
    <property type="molecule type" value="Genomic_DNA"/>
</dbReference>
<evidence type="ECO:0000313" key="4">
    <source>
        <dbReference type="Proteomes" id="UP001606305"/>
    </source>
</evidence>
<keyword evidence="4" id="KW-1185">Reference proteome</keyword>
<feature type="domain" description="DUF4350" evidence="2">
    <location>
        <begin position="44"/>
        <end position="232"/>
    </location>
</feature>
<evidence type="ECO:0000256" key="1">
    <source>
        <dbReference type="SAM" id="MobiDB-lite"/>
    </source>
</evidence>
<name>A0ABW7GAJ2_9BURK</name>
<dbReference type="InterPro" id="IPR025646">
    <property type="entry name" value="DUF4350"/>
</dbReference>
<dbReference type="RefSeq" id="WP_394490404.1">
    <property type="nucleotide sequence ID" value="NZ_JBIGIA010000016.1"/>
</dbReference>
<reference evidence="3 4" key="1">
    <citation type="submission" date="2024-09" db="EMBL/GenBank/DDBJ databases">
        <title>Novel species of the genus Pelomonas and Roseateles isolated from streams.</title>
        <authorList>
            <person name="Lu H."/>
        </authorList>
    </citation>
    <scope>NUCLEOTIDE SEQUENCE [LARGE SCALE GENOMIC DNA]</scope>
    <source>
        <strain evidence="3 4">BYS96W</strain>
    </source>
</reference>
<protein>
    <submittedName>
        <fullName evidence="3">DUF4350 domain-containing protein</fullName>
    </submittedName>
</protein>